<dbReference type="AlphaFoldDB" id="A0AAV4TBX0"/>
<name>A0AAV4TBX0_CAEEX</name>
<keyword evidence="2" id="KW-1185">Reference proteome</keyword>
<sequence length="161" mass="18228">MRGGEKKGSQSRTDCVVRPFLRTAGFGLLFEGDFLSYEKKKFLATINAGVEFRLEGLYGASLWCCTAGGKLRVSASVIDIPIGETNPFDLFREGSNKFQEIIDTDLKLVQSCIPLSYRMDKEDSRSFDLIHAVVVEGLGEEALITFKIFYRKKINIWKRKE</sequence>
<dbReference type="Proteomes" id="UP001054945">
    <property type="component" value="Unassembled WGS sequence"/>
</dbReference>
<proteinExistence type="predicted"/>
<evidence type="ECO:0000313" key="1">
    <source>
        <dbReference type="EMBL" id="GIY44123.1"/>
    </source>
</evidence>
<gene>
    <name evidence="1" type="ORF">CEXT_514751</name>
</gene>
<comment type="caution">
    <text evidence="1">The sequence shown here is derived from an EMBL/GenBank/DDBJ whole genome shotgun (WGS) entry which is preliminary data.</text>
</comment>
<evidence type="ECO:0000313" key="2">
    <source>
        <dbReference type="Proteomes" id="UP001054945"/>
    </source>
</evidence>
<dbReference type="EMBL" id="BPLR01011094">
    <property type="protein sequence ID" value="GIY44123.1"/>
    <property type="molecule type" value="Genomic_DNA"/>
</dbReference>
<accession>A0AAV4TBX0</accession>
<reference evidence="1 2" key="1">
    <citation type="submission" date="2021-06" db="EMBL/GenBank/DDBJ databases">
        <title>Caerostris extrusa draft genome.</title>
        <authorList>
            <person name="Kono N."/>
            <person name="Arakawa K."/>
        </authorList>
    </citation>
    <scope>NUCLEOTIDE SEQUENCE [LARGE SCALE GENOMIC DNA]</scope>
</reference>
<protein>
    <submittedName>
        <fullName evidence="1">Uncharacterized protein</fullName>
    </submittedName>
</protein>
<organism evidence="1 2">
    <name type="scientific">Caerostris extrusa</name>
    <name type="common">Bark spider</name>
    <name type="synonym">Caerostris bankana</name>
    <dbReference type="NCBI Taxonomy" id="172846"/>
    <lineage>
        <taxon>Eukaryota</taxon>
        <taxon>Metazoa</taxon>
        <taxon>Ecdysozoa</taxon>
        <taxon>Arthropoda</taxon>
        <taxon>Chelicerata</taxon>
        <taxon>Arachnida</taxon>
        <taxon>Araneae</taxon>
        <taxon>Araneomorphae</taxon>
        <taxon>Entelegynae</taxon>
        <taxon>Araneoidea</taxon>
        <taxon>Araneidae</taxon>
        <taxon>Caerostris</taxon>
    </lineage>
</organism>